<dbReference type="RefSeq" id="WP_380539496.1">
    <property type="nucleotide sequence ID" value="NZ_JBHFAB010000020.1"/>
</dbReference>
<feature type="region of interest" description="Disordered" evidence="1">
    <location>
        <begin position="2426"/>
        <end position="2530"/>
    </location>
</feature>
<dbReference type="Pfam" id="PF14428">
    <property type="entry name" value="DddA-like"/>
    <property type="match status" value="1"/>
</dbReference>
<dbReference type="InterPro" id="IPR032724">
    <property type="entry name" value="SCP1.201-like"/>
</dbReference>
<dbReference type="Proteomes" id="UP001592531">
    <property type="component" value="Unassembled WGS sequence"/>
</dbReference>
<feature type="compositionally biased region" description="Low complexity" evidence="1">
    <location>
        <begin position="2111"/>
        <end position="2122"/>
    </location>
</feature>
<dbReference type="EMBL" id="JBHFAB010000020">
    <property type="protein sequence ID" value="MFC1419706.1"/>
    <property type="molecule type" value="Genomic_DNA"/>
</dbReference>
<reference evidence="3 4" key="1">
    <citation type="submission" date="2024-09" db="EMBL/GenBank/DDBJ databases">
        <authorList>
            <person name="Lee S.D."/>
        </authorList>
    </citation>
    <scope>NUCLEOTIDE SEQUENCE [LARGE SCALE GENOMIC DNA]</scope>
    <source>
        <strain evidence="3 4">N8-3</strain>
    </source>
</reference>
<comment type="caution">
    <text evidence="3">The sequence shown here is derived from an EMBL/GenBank/DDBJ whole genome shotgun (WGS) entry which is preliminary data.</text>
</comment>
<evidence type="ECO:0000256" key="2">
    <source>
        <dbReference type="SAM" id="SignalP"/>
    </source>
</evidence>
<feature type="compositionally biased region" description="Basic and acidic residues" evidence="1">
    <location>
        <begin position="2089"/>
        <end position="2110"/>
    </location>
</feature>
<gene>
    <name evidence="3" type="ORF">ACEZDE_24165</name>
</gene>
<feature type="compositionally biased region" description="Low complexity" evidence="1">
    <location>
        <begin position="2484"/>
        <end position="2493"/>
    </location>
</feature>
<feature type="region of interest" description="Disordered" evidence="1">
    <location>
        <begin position="1083"/>
        <end position="1107"/>
    </location>
</feature>
<dbReference type="SUPFAM" id="SSF51294">
    <property type="entry name" value="Hedgehog/intein (Hint) domain"/>
    <property type="match status" value="1"/>
</dbReference>
<proteinExistence type="predicted"/>
<keyword evidence="2" id="KW-0732">Signal</keyword>
<feature type="region of interest" description="Disordered" evidence="1">
    <location>
        <begin position="2264"/>
        <end position="2287"/>
    </location>
</feature>
<dbReference type="CDD" id="cd00081">
    <property type="entry name" value="Hint"/>
    <property type="match status" value="1"/>
</dbReference>
<feature type="region of interest" description="Disordered" evidence="1">
    <location>
        <begin position="2062"/>
        <end position="2136"/>
    </location>
</feature>
<dbReference type="SUPFAM" id="SSF89372">
    <property type="entry name" value="Fucose-specific lectin"/>
    <property type="match status" value="3"/>
</dbReference>
<protein>
    <submittedName>
        <fullName evidence="3">DddA-like double-stranded DNA deaminase toxin</fullName>
    </submittedName>
</protein>
<feature type="compositionally biased region" description="Low complexity" evidence="1">
    <location>
        <begin position="2520"/>
        <end position="2530"/>
    </location>
</feature>
<dbReference type="Gene3D" id="2.170.16.10">
    <property type="entry name" value="Hedgehog/Intein (Hint) domain"/>
    <property type="match status" value="1"/>
</dbReference>
<feature type="compositionally biased region" description="Low complexity" evidence="1">
    <location>
        <begin position="2454"/>
        <end position="2471"/>
    </location>
</feature>
<feature type="signal peptide" evidence="2">
    <location>
        <begin position="1"/>
        <end position="21"/>
    </location>
</feature>
<sequence length="3012" mass="304743">MATAVVLALGASMGAVTTARAAATAPAATTASAGDDLDARVQAMADAAKSRADQMMYATIMHSGGPAMKADAGEQLAGRDQGPWAGWNEFLGSVSRDVVLGSDGAESDGQGLVPGIGPIAQTVTTTLANGHLHVVLLGRDGRVYDDVRYPDGTWSGAILIDDSTTTKAVAVAALPDGELHIEELSDEGKVTDRTFSPGDYPTYFMRPDGNGDRVLFDSLPGKVTGLAAVGTAGNDLYVAVLTADGKVSVNTRHTKGSSDTGSWDGLTAADAGTTPNTAIALATAPDGQAHLELLGSDHVVRDRVRNSDGSWAAATVVDATGQARAVSAVGATGGLLHVATLTANGTIADNALQSGGGWTRSTITAPQATAFSLGATSTGALQLQTTADDGLFRHAEQAADGGWGTAVVVEGAVEHVSDYASAVLPNGEQQLVTLDDDGTVWDQVRTAGVDVWSRHLTSTAEVDASGHATAVAVAGAPDNSAHLVVLDDAHTVRDYTRAADGSWSTASVADSSGTARAVSVAVTADGTEHLGLVRADGTVADLTRNGGSWSTTAVTTPAAKTIAAAATTDGSLHLLAAAADGKVYDSVRSSAGAWSAAAVASDGKYPADAVAATGLADGTLRLVALDSAAGTYSGHLRGTNGTWKVDTVQYGWPLPYATSVSVVQTSDGKQHIGEFAHPEVVNAFQTDSSDASVFEQDRDSTDTGLESFTKPYATSAHLALPQYDTDVTDYMSTNGVASRDALRLWTSPPVVKATQAAQDRVTQIVQELIAENGGSDPYGIYAMIGANTNSGSADDVRRFIQYHGMPTVAPVKGTPEFRVEVEALKGRWASGDTSNPLDWNNVLVEAEETASAEWTAELDSQAEQRSDILKAELVGLKAMETGARATHQALGYAWSAGQILDRQANPGKRQSNTRTTAQAQADLATLRSLVVQQQQIAEQAAAAAKAAGEQVDAAVAAADTVADRNGDPRGRGLYYAVQSAQVTKASAAAAQATAAALDTAVDAADASASDSQALLSNAQAQAAAARTVFLRESAQQSAQAAADLAASARTRADQAAAAASDVADAKADATQAQADATAAQQRAATAAANAETERQNAAAAKADAETQRGKAFDALKDSLAKGSTAAGLRSDSDSAAADAKKLSSQAQQAAGKATVARENAASAQRAKDVAEANAQALAAAAVAAQGTSAAADAQAAADKAAQAATKAAETAQQTNTDAESATGASVAARTAATESAAAAARSATWAADANANSLISFNAAMQAEAAAATAVDKAKTAADKAVAAAGDATDAAQAALAAHDKATDAAQQVDAALAAAAKAAGQAYAAGQAADVTRAAAEQVTAPANEALALGTPYAPTDSSAGLATLVSQSAQTLAQQQTAAADAVATQAQTAAQQAQAAADAATGDGKLAAQAAADAADSAAQAAASADAAQQSATTAGQDAADTKDAATATAAADADTQAKAKAASASALAASKDAQAADAAASAGEKDAAVAAATADQAASDAKNAQDVATQAAKDSAAADAAAAGAQDDSEQAEQAAEAAEEQLRQDQAALAAQTAAAQAAAQAKHDLDARAAIMTRQEGIRIGRENLAYLLHVGGVASKTVAANRLVAGGQMDGTVTSFFNQDVWQAWDADVQQARDQAAGMASRTDDRQETVWKYFTSDFANTEPEYDTAVTQYLGAGTVYQRIAQAVGWTGGPAQLPKASQAAQDKVAEILRKKIADGDPYGLWQLMLDHPQLRGSADDVRRFIQDDGYPTVAPVKGTPEFREEVESLKTRWASGDPTNPEDPNQVLVEAEETASAEWEAEYAGQATQRNQIANAEIKALNALQSSAVAMHDALGNAWVAKNLMEAESDPDSAWNTFIKDWPTTMGGNFSSDGKPVSVTADLATVKGRVDDLSATTTQNAKDAGDAADSATAAQASAAQVAAAAGLPDGRGLSYANESAQVTKAAAAATKATSLAMQTAVAATNATVEDSAALLADASAQAHAARAAYLRATAQDSAQKAAADAVAAQDKADAAAAAAAVVAKDKTTIAGLETSSKDAVARAATAEQTAAAEAQKAAAARATAESERTKAEAAQADAQQKAADAADREAAAKADSDTAADRDATARQAEQDAATARTKAETARKQMNKAQADSAAADAAAAAAAGTDAAAAADAAAKDAREQADAATVAAAQADDAADTAGDAAVAARSAANTASAAADKTDAAARTADAAAATTSANAYQGHALAAEAIEQSEVAAQNSDAANALAKDASQQAADAKTAAAGARTEADGAEDDAANASGQAYAASQQAEIARDTANAVTAPANEAIELGIAYAATDATAGLSVVVSDTAQTLAEQEVQVAELRADEAAAFAAAAQDAADRANGDAKLAAQAAADAAASAAKASRAAADALKSANQAAADSKVVQATSARLDGLNQQAQTSAFNADQSARQADTDATAARSAADDSEQSASSARSAADSAQQSADNAGYFATQAEGSAADADQAAAHARSDAQKAQDAAEATTELATNPPPADAPAWGDAGDDVPGLEVVPVNLKEDAQATGNCAVSTRIGYCNLPADIHITGTNQYYLVTCANPDATAAQCIASGSYDKQLMDSEPVDFTTHQVIEFPVYKFDLAFLKSFAYGMVSDYKECAWDHKADKCVWAIATLAAPVVLKGAFKAAYAVRAAVAIGDLAGMEAGFNVLTQLGKQAVIDARVATALKVAALRDWVRKFPEKVIGCTRVHSFVAGTPVLMADGTVKPIEEVGSGDAVENATPDGPDRVDRVARTFATGDDTQFTDLAVVTADGVRTVTSTQNHPYWDETQGTFVRAADLVAGDALQTGGSEPATVEAVRNYTGAKATYDLGIEGVHTYYVMAGTTPVLVHNNDCDINDLNDILAGLPVRADGDPTEGLGIALDGTTYPIISGDMASSQDLLKIVNDRLRAANILKGSSTSTRAADAEQKFAATMWQKGIDQAEIVINHAEGPCPGKLGCDRTLDAILGETKTLSVWWRDAEGQWHMKLYGGKK</sequence>
<feature type="compositionally biased region" description="Low complexity" evidence="1">
    <location>
        <begin position="1083"/>
        <end position="1101"/>
    </location>
</feature>
<keyword evidence="4" id="KW-1185">Reference proteome</keyword>
<organism evidence="3 4">
    <name type="scientific">Streptacidiphilus cavernicola</name>
    <dbReference type="NCBI Taxonomy" id="3342716"/>
    <lineage>
        <taxon>Bacteria</taxon>
        <taxon>Bacillati</taxon>
        <taxon>Actinomycetota</taxon>
        <taxon>Actinomycetes</taxon>
        <taxon>Kitasatosporales</taxon>
        <taxon>Streptomycetaceae</taxon>
        <taxon>Streptacidiphilus</taxon>
    </lineage>
</organism>
<accession>A0ABV6W1I8</accession>
<feature type="compositionally biased region" description="Low complexity" evidence="1">
    <location>
        <begin position="1522"/>
        <end position="1541"/>
    </location>
</feature>
<feature type="chain" id="PRO_5046319718" evidence="2">
    <location>
        <begin position="22"/>
        <end position="3012"/>
    </location>
</feature>
<evidence type="ECO:0000256" key="1">
    <source>
        <dbReference type="SAM" id="MobiDB-lite"/>
    </source>
</evidence>
<evidence type="ECO:0000313" key="4">
    <source>
        <dbReference type="Proteomes" id="UP001592531"/>
    </source>
</evidence>
<dbReference type="InterPro" id="IPR036844">
    <property type="entry name" value="Hint_dom_sf"/>
</dbReference>
<feature type="compositionally biased region" description="Low complexity" evidence="1">
    <location>
        <begin position="2431"/>
        <end position="2447"/>
    </location>
</feature>
<evidence type="ECO:0000313" key="3">
    <source>
        <dbReference type="EMBL" id="MFC1419706.1"/>
    </source>
</evidence>
<dbReference type="Pfam" id="PF07591">
    <property type="entry name" value="PT-HINT"/>
    <property type="match status" value="1"/>
</dbReference>
<feature type="region of interest" description="Disordered" evidence="1">
    <location>
        <begin position="1522"/>
        <end position="1551"/>
    </location>
</feature>
<name>A0ABV6W1I8_9ACTN</name>
<feature type="compositionally biased region" description="Low complexity" evidence="1">
    <location>
        <begin position="2077"/>
        <end position="2088"/>
    </location>
</feature>